<protein>
    <submittedName>
        <fullName evidence="1">HAD hydrolase family protein</fullName>
    </submittedName>
</protein>
<dbReference type="InterPro" id="IPR023214">
    <property type="entry name" value="HAD_sf"/>
</dbReference>
<dbReference type="GO" id="GO:0005829">
    <property type="term" value="C:cytosol"/>
    <property type="evidence" value="ECO:0007669"/>
    <property type="project" value="TreeGrafter"/>
</dbReference>
<organism evidence="1 2">
    <name type="scientific">Lawsonibacter faecis</name>
    <dbReference type="NCBI Taxonomy" id="2763052"/>
    <lineage>
        <taxon>Bacteria</taxon>
        <taxon>Bacillati</taxon>
        <taxon>Bacillota</taxon>
        <taxon>Clostridia</taxon>
        <taxon>Eubacteriales</taxon>
        <taxon>Oscillospiraceae</taxon>
        <taxon>Lawsonibacter</taxon>
    </lineage>
</organism>
<dbReference type="GO" id="GO:0016791">
    <property type="term" value="F:phosphatase activity"/>
    <property type="evidence" value="ECO:0007669"/>
    <property type="project" value="TreeGrafter"/>
</dbReference>
<dbReference type="GO" id="GO:0000287">
    <property type="term" value="F:magnesium ion binding"/>
    <property type="evidence" value="ECO:0007669"/>
    <property type="project" value="TreeGrafter"/>
</dbReference>
<dbReference type="PANTHER" id="PTHR10000:SF8">
    <property type="entry name" value="HAD SUPERFAMILY HYDROLASE-LIKE, TYPE 3"/>
    <property type="match status" value="1"/>
</dbReference>
<evidence type="ECO:0000313" key="2">
    <source>
        <dbReference type="Proteomes" id="UP000607645"/>
    </source>
</evidence>
<dbReference type="InterPro" id="IPR036412">
    <property type="entry name" value="HAD-like_sf"/>
</dbReference>
<dbReference type="SUPFAM" id="SSF56784">
    <property type="entry name" value="HAD-like"/>
    <property type="match status" value="1"/>
</dbReference>
<keyword evidence="1" id="KW-0378">Hydrolase</keyword>
<reference evidence="1" key="1">
    <citation type="submission" date="2020-08" db="EMBL/GenBank/DDBJ databases">
        <title>Genome public.</title>
        <authorList>
            <person name="Liu C."/>
            <person name="Sun Q."/>
        </authorList>
    </citation>
    <scope>NUCLEOTIDE SEQUENCE</scope>
    <source>
        <strain evidence="1">NSJ-52</strain>
    </source>
</reference>
<dbReference type="PANTHER" id="PTHR10000">
    <property type="entry name" value="PHOSPHOSERINE PHOSPHATASE"/>
    <property type="match status" value="1"/>
</dbReference>
<accession>A0A8J6MGX2</accession>
<name>A0A8J6MGX2_9FIRM</name>
<dbReference type="RefSeq" id="WP_186919437.1">
    <property type="nucleotide sequence ID" value="NZ_JACOPQ010000008.1"/>
</dbReference>
<evidence type="ECO:0000313" key="1">
    <source>
        <dbReference type="EMBL" id="MBC5737628.1"/>
    </source>
</evidence>
<dbReference type="Gene3D" id="3.30.1240.10">
    <property type="match status" value="1"/>
</dbReference>
<dbReference type="AlphaFoldDB" id="A0A8J6MGX2"/>
<dbReference type="EMBL" id="JACOPQ010000008">
    <property type="protein sequence ID" value="MBC5737628.1"/>
    <property type="molecule type" value="Genomic_DNA"/>
</dbReference>
<dbReference type="PROSITE" id="PS01229">
    <property type="entry name" value="COF_2"/>
    <property type="match status" value="1"/>
</dbReference>
<comment type="caution">
    <text evidence="1">The sequence shown here is derived from an EMBL/GenBank/DDBJ whole genome shotgun (WGS) entry which is preliminary data.</text>
</comment>
<proteinExistence type="predicted"/>
<dbReference type="Proteomes" id="UP000607645">
    <property type="component" value="Unassembled WGS sequence"/>
</dbReference>
<dbReference type="Pfam" id="PF08282">
    <property type="entry name" value="Hydrolase_3"/>
    <property type="match status" value="1"/>
</dbReference>
<sequence length="280" mass="29881">MEFSLIALDLDGTALQADHVSFSPRLSAALLAAHRRGVAVVPITGRQFAMLPPAVPTGAEWEELCVLCNGSEVRRLADGALLDSHYMAAPLILALIDLAWRLDLPVELSAGGRLYLTGTDWERLRGIGGPLAFHLNTILSARGRAVPDLTALCREERLCFDKVNLPYLPTERRAEVEAALSALPLSFAWSSPRSIEITHREATKAQGLLRVCSLLGVDSARTLAIGDSGNDIPMLRAAGLGVAMGNAPQEVRDAAGAVTLSNAEDGAAAAVERYVLKETR</sequence>
<keyword evidence="2" id="KW-1185">Reference proteome</keyword>
<dbReference type="Gene3D" id="3.40.50.1000">
    <property type="entry name" value="HAD superfamily/HAD-like"/>
    <property type="match status" value="1"/>
</dbReference>
<gene>
    <name evidence="1" type="ORF">H8S62_11495</name>
</gene>